<dbReference type="GO" id="GO:0050660">
    <property type="term" value="F:flavin adenine dinucleotide binding"/>
    <property type="evidence" value="ECO:0007669"/>
    <property type="project" value="InterPro"/>
</dbReference>
<evidence type="ECO:0000256" key="1">
    <source>
        <dbReference type="ARBA" id="ARBA00001974"/>
    </source>
</evidence>
<dbReference type="InterPro" id="IPR013786">
    <property type="entry name" value="AcylCoA_DH/ox_N"/>
</dbReference>
<dbReference type="OrthoDB" id="8876745at2"/>
<evidence type="ECO:0000313" key="10">
    <source>
        <dbReference type="Proteomes" id="UP000002484"/>
    </source>
</evidence>
<dbReference type="GO" id="GO:0033539">
    <property type="term" value="P:fatty acid beta-oxidation using acyl-CoA dehydrogenase"/>
    <property type="evidence" value="ECO:0007669"/>
    <property type="project" value="TreeGrafter"/>
</dbReference>
<gene>
    <name evidence="9" type="ordered locus">FraEuI1c_2890</name>
</gene>
<feature type="domain" description="Acyl-CoA oxidase/dehydrogenase middle" evidence="7">
    <location>
        <begin position="128"/>
        <end position="219"/>
    </location>
</feature>
<dbReference type="PANTHER" id="PTHR43884:SF12">
    <property type="entry name" value="ISOVALERYL-COA DEHYDROGENASE, MITOCHONDRIAL-RELATED"/>
    <property type="match status" value="1"/>
</dbReference>
<evidence type="ECO:0000313" key="9">
    <source>
        <dbReference type="EMBL" id="ADP80916.1"/>
    </source>
</evidence>
<evidence type="ECO:0000256" key="2">
    <source>
        <dbReference type="ARBA" id="ARBA00009347"/>
    </source>
</evidence>
<dbReference type="RefSeq" id="WP_013424034.1">
    <property type="nucleotide sequence ID" value="NC_014666.1"/>
</dbReference>
<keyword evidence="5" id="KW-0560">Oxidoreductase</keyword>
<dbReference type="EMBL" id="CP002299">
    <property type="protein sequence ID" value="ADP80916.1"/>
    <property type="molecule type" value="Genomic_DNA"/>
</dbReference>
<dbReference type="SUPFAM" id="SSF47203">
    <property type="entry name" value="Acyl-CoA dehydrogenase C-terminal domain-like"/>
    <property type="match status" value="1"/>
</dbReference>
<comment type="cofactor">
    <cofactor evidence="1 5">
        <name>FAD</name>
        <dbReference type="ChEBI" id="CHEBI:57692"/>
    </cofactor>
</comment>
<dbReference type="InterPro" id="IPR046373">
    <property type="entry name" value="Acyl-CoA_Oxase/DH_mid-dom_sf"/>
</dbReference>
<evidence type="ECO:0000259" key="8">
    <source>
        <dbReference type="Pfam" id="PF02771"/>
    </source>
</evidence>
<dbReference type="Gene3D" id="2.40.110.10">
    <property type="entry name" value="Butyryl-CoA Dehydrogenase, subunit A, domain 2"/>
    <property type="match status" value="1"/>
</dbReference>
<dbReference type="InterPro" id="IPR036250">
    <property type="entry name" value="AcylCo_DH-like_C"/>
</dbReference>
<keyword evidence="10" id="KW-1185">Reference proteome</keyword>
<dbReference type="InterPro" id="IPR009100">
    <property type="entry name" value="AcylCoA_DH/oxidase_NM_dom_sf"/>
</dbReference>
<dbReference type="Gene3D" id="1.20.140.10">
    <property type="entry name" value="Butyryl-CoA Dehydrogenase, subunit A, domain 3"/>
    <property type="match status" value="1"/>
</dbReference>
<dbReference type="SUPFAM" id="SSF56645">
    <property type="entry name" value="Acyl-CoA dehydrogenase NM domain-like"/>
    <property type="match status" value="1"/>
</dbReference>
<dbReference type="HOGENOM" id="CLU_018204_0_2_11"/>
<proteinExistence type="inferred from homology"/>
<dbReference type="Pfam" id="PF02770">
    <property type="entry name" value="Acyl-CoA_dh_M"/>
    <property type="match status" value="1"/>
</dbReference>
<dbReference type="FunFam" id="1.20.140.10:FF:000004">
    <property type="entry name" value="Acyl-CoA dehydrogenase FadE25"/>
    <property type="match status" value="1"/>
</dbReference>
<reference evidence="9 10" key="1">
    <citation type="submission" date="2010-10" db="EMBL/GenBank/DDBJ databases">
        <title>Complete sequence of Frankia sp. EuI1c.</title>
        <authorList>
            <consortium name="US DOE Joint Genome Institute"/>
            <person name="Lucas S."/>
            <person name="Copeland A."/>
            <person name="Lapidus A."/>
            <person name="Cheng J.-F."/>
            <person name="Bruce D."/>
            <person name="Goodwin L."/>
            <person name="Pitluck S."/>
            <person name="Chertkov O."/>
            <person name="Detter J.C."/>
            <person name="Han C."/>
            <person name="Tapia R."/>
            <person name="Land M."/>
            <person name="Hauser L."/>
            <person name="Jeffries C."/>
            <person name="Kyrpides N."/>
            <person name="Ivanova N."/>
            <person name="Mikhailova N."/>
            <person name="Beauchemin N."/>
            <person name="Sen A."/>
            <person name="Sur S.A."/>
            <person name="Gtari M."/>
            <person name="Wall L."/>
            <person name="Tisa L."/>
            <person name="Woyke T."/>
        </authorList>
    </citation>
    <scope>NUCLEOTIDE SEQUENCE [LARGE SCALE GENOMIC DNA]</scope>
    <source>
        <strain evidence="10">DSM 45817 / CECT 9037 / EuI1c</strain>
    </source>
</reference>
<feature type="domain" description="Acyl-CoA dehydrogenase/oxidase N-terminal" evidence="8">
    <location>
        <begin position="13"/>
        <end position="124"/>
    </location>
</feature>
<feature type="domain" description="Acyl-CoA dehydrogenase/oxidase C-terminal" evidence="6">
    <location>
        <begin position="236"/>
        <end position="381"/>
    </location>
</feature>
<dbReference type="Pfam" id="PF00441">
    <property type="entry name" value="Acyl-CoA_dh_1"/>
    <property type="match status" value="1"/>
</dbReference>
<evidence type="ECO:0000259" key="6">
    <source>
        <dbReference type="Pfam" id="PF00441"/>
    </source>
</evidence>
<organism evidence="9 10">
    <name type="scientific">Pseudofrankia inefficax (strain DSM 45817 / CECT 9037 / DDB 130130 / EuI1c)</name>
    <name type="common">Frankia inefficax</name>
    <dbReference type="NCBI Taxonomy" id="298654"/>
    <lineage>
        <taxon>Bacteria</taxon>
        <taxon>Bacillati</taxon>
        <taxon>Actinomycetota</taxon>
        <taxon>Actinomycetes</taxon>
        <taxon>Frankiales</taxon>
        <taxon>Frankiaceae</taxon>
        <taxon>Pseudofrankia</taxon>
    </lineage>
</organism>
<dbReference type="GO" id="GO:0046359">
    <property type="term" value="P:butyrate catabolic process"/>
    <property type="evidence" value="ECO:0007669"/>
    <property type="project" value="TreeGrafter"/>
</dbReference>
<name>E3J937_PSEI1</name>
<sequence>MLLTGRDLLHEDDDQAALRALARQVAERELAPLAAHWDETGEWPAKSQAAIAQAGLYGIAVPEEHGGAGLGQVEVTIVLEELARACVNSAVTAQLTLNGPPRVLGHLGTPAMRERWLPRAASGEAVFCLGITEAEAGSAVQRMRAKVEPDGDGYRLNAYKNYSTQGHRADACLCWARFPNGEIGAVVVDMTSEGVGVAGTHRNMGLHGSTEAELTFDNVRIEPDEVLLDGSPGSFRTLLGHLNHERLGNAAMCLGAAQGALEHATRYLRERPAGSRRLADLQGLQWKVAEMATELEAARLLVYRAAHLAGPHESPPALETAMAKGKANMVARMVCDEAMQLHGGYGYSREFPVERAYRDVRGLSFGGGTVEVLKNYVGARIADGEAPHGPSWRSSH</sequence>
<dbReference type="GO" id="GO:0003995">
    <property type="term" value="F:acyl-CoA dehydrogenase activity"/>
    <property type="evidence" value="ECO:0007669"/>
    <property type="project" value="InterPro"/>
</dbReference>
<dbReference type="Gene3D" id="1.10.540.10">
    <property type="entry name" value="Acyl-CoA dehydrogenase/oxidase, N-terminal domain"/>
    <property type="match status" value="1"/>
</dbReference>
<dbReference type="InterPro" id="IPR009075">
    <property type="entry name" value="AcylCo_DH/oxidase_C"/>
</dbReference>
<dbReference type="InterPro" id="IPR006091">
    <property type="entry name" value="Acyl-CoA_Oxase/DH_mid-dom"/>
</dbReference>
<protein>
    <submittedName>
        <fullName evidence="9">Acyl-CoA dehydrogenase domain-containing protein</fullName>
    </submittedName>
</protein>
<dbReference type="AlphaFoldDB" id="E3J937"/>
<evidence type="ECO:0000256" key="5">
    <source>
        <dbReference type="RuleBase" id="RU362125"/>
    </source>
</evidence>
<dbReference type="InterPro" id="IPR006089">
    <property type="entry name" value="Acyl-CoA_DH_CS"/>
</dbReference>
<evidence type="ECO:0000256" key="3">
    <source>
        <dbReference type="ARBA" id="ARBA00022630"/>
    </source>
</evidence>
<evidence type="ECO:0000259" key="7">
    <source>
        <dbReference type="Pfam" id="PF02770"/>
    </source>
</evidence>
<keyword evidence="3 5" id="KW-0285">Flavoprotein</keyword>
<dbReference type="InterPro" id="IPR037069">
    <property type="entry name" value="AcylCoA_DH/ox_N_sf"/>
</dbReference>
<dbReference type="STRING" id="298654.FraEuI1c_2890"/>
<dbReference type="PROSITE" id="PS00073">
    <property type="entry name" value="ACYL_COA_DH_2"/>
    <property type="match status" value="1"/>
</dbReference>
<dbReference type="eggNOG" id="COG1960">
    <property type="taxonomic scope" value="Bacteria"/>
</dbReference>
<dbReference type="Proteomes" id="UP000002484">
    <property type="component" value="Chromosome"/>
</dbReference>
<accession>E3J937</accession>
<evidence type="ECO:0000256" key="4">
    <source>
        <dbReference type="ARBA" id="ARBA00022827"/>
    </source>
</evidence>
<dbReference type="PANTHER" id="PTHR43884">
    <property type="entry name" value="ACYL-COA DEHYDROGENASE"/>
    <property type="match status" value="1"/>
</dbReference>
<dbReference type="InParanoid" id="E3J937"/>
<dbReference type="KEGG" id="fri:FraEuI1c_2890"/>
<comment type="similarity">
    <text evidence="2 5">Belongs to the acyl-CoA dehydrogenase family.</text>
</comment>
<keyword evidence="4 5" id="KW-0274">FAD</keyword>
<dbReference type="Pfam" id="PF02771">
    <property type="entry name" value="Acyl-CoA_dh_N"/>
    <property type="match status" value="1"/>
</dbReference>
<dbReference type="PIRSF" id="PIRSF016578">
    <property type="entry name" value="HsaA"/>
    <property type="match status" value="1"/>
</dbReference>